<evidence type="ECO:0000256" key="5">
    <source>
        <dbReference type="ARBA" id="ARBA00017394"/>
    </source>
</evidence>
<dbReference type="SUPFAM" id="SSF82114">
    <property type="entry name" value="Riboflavin kinase-like"/>
    <property type="match status" value="1"/>
</dbReference>
<dbReference type="EMBL" id="DS547102">
    <property type="protein sequence ID" value="EDR08111.1"/>
    <property type="molecule type" value="Genomic_DNA"/>
</dbReference>
<dbReference type="InterPro" id="IPR015865">
    <property type="entry name" value="Riboflavin_kinase_bac/euk"/>
</dbReference>
<dbReference type="PANTHER" id="PTHR22749:SF6">
    <property type="entry name" value="RIBOFLAVIN KINASE"/>
    <property type="match status" value="1"/>
</dbReference>
<feature type="domain" description="Riboflavin kinase" evidence="12">
    <location>
        <begin position="15"/>
        <end position="169"/>
    </location>
</feature>
<protein>
    <recommendedName>
        <fullName evidence="5">Riboflavin kinase</fullName>
        <ecNumber evidence="4">2.7.1.26</ecNumber>
    </recommendedName>
    <alternativeName>
        <fullName evidence="11">Flavin mononucleotide kinase 1</fullName>
    </alternativeName>
</protein>
<evidence type="ECO:0000256" key="8">
    <source>
        <dbReference type="ARBA" id="ARBA00022679"/>
    </source>
</evidence>
<dbReference type="SMART" id="SM00904">
    <property type="entry name" value="Flavokinase"/>
    <property type="match status" value="1"/>
</dbReference>
<proteinExistence type="inferred from homology"/>
<name>B0DAY3_LACBS</name>
<keyword evidence="6" id="KW-0285">Flavoprotein</keyword>
<keyword evidence="8" id="KW-0808">Transferase</keyword>
<dbReference type="EC" id="2.7.1.26" evidence="4"/>
<evidence type="ECO:0000256" key="4">
    <source>
        <dbReference type="ARBA" id="ARBA00012105"/>
    </source>
</evidence>
<dbReference type="InParanoid" id="B0DAY3"/>
<dbReference type="Pfam" id="PF01687">
    <property type="entry name" value="Flavokinase"/>
    <property type="match status" value="1"/>
</dbReference>
<dbReference type="Gene3D" id="2.40.30.30">
    <property type="entry name" value="Riboflavin kinase-like"/>
    <property type="match status" value="1"/>
</dbReference>
<evidence type="ECO:0000313" key="13">
    <source>
        <dbReference type="EMBL" id="EDR08111.1"/>
    </source>
</evidence>
<comment type="function">
    <text evidence="1">Catalyzes the phosphorylation of riboflavin (vitamin B2) to form flavin mononucleotide (FMN) coenzyme.</text>
</comment>
<evidence type="ECO:0000256" key="11">
    <source>
        <dbReference type="ARBA" id="ARBA00029960"/>
    </source>
</evidence>
<dbReference type="InterPro" id="IPR023468">
    <property type="entry name" value="Riboflavin_kinase"/>
</dbReference>
<evidence type="ECO:0000256" key="3">
    <source>
        <dbReference type="ARBA" id="ARBA00010108"/>
    </source>
</evidence>
<evidence type="ECO:0000313" key="14">
    <source>
        <dbReference type="Proteomes" id="UP000001194"/>
    </source>
</evidence>
<sequence>MATRPLIIGPPTGPEAPYPLQMERKVIRGFGRGSGELGIPTANLPVDDNLRPWIAEITSWVYFGWASLRLPSSHPNQPMASPDTTTTPEASSRFSIYSMVMSIGYNRFYKNKEQSAEVHVLHEFKADFYGVEMRLLITGFIREEKDYPELKALIEDITVDCDVARKNLDREAWALWEMGKGTLDGSWLARETPEQNRVVV</sequence>
<keyword evidence="10" id="KW-0067">ATP-binding</keyword>
<evidence type="ECO:0000256" key="7">
    <source>
        <dbReference type="ARBA" id="ARBA00022643"/>
    </source>
</evidence>
<dbReference type="Proteomes" id="UP000001194">
    <property type="component" value="Unassembled WGS sequence"/>
</dbReference>
<comment type="similarity">
    <text evidence="3">Belongs to the flavokinase family.</text>
</comment>
<dbReference type="GO" id="GO:0009398">
    <property type="term" value="P:FMN biosynthetic process"/>
    <property type="evidence" value="ECO:0007669"/>
    <property type="project" value="UniProtKB-UniPathway"/>
</dbReference>
<evidence type="ECO:0000256" key="1">
    <source>
        <dbReference type="ARBA" id="ARBA00003572"/>
    </source>
</evidence>
<evidence type="ECO:0000259" key="12">
    <source>
        <dbReference type="SMART" id="SM00904"/>
    </source>
</evidence>
<dbReference type="GO" id="GO:0005739">
    <property type="term" value="C:mitochondrion"/>
    <property type="evidence" value="ECO:0007669"/>
    <property type="project" value="TreeGrafter"/>
</dbReference>
<dbReference type="GO" id="GO:0005524">
    <property type="term" value="F:ATP binding"/>
    <property type="evidence" value="ECO:0007669"/>
    <property type="project" value="UniProtKB-KW"/>
</dbReference>
<dbReference type="GeneID" id="6076673"/>
<dbReference type="InterPro" id="IPR023465">
    <property type="entry name" value="Riboflavin_kinase_dom_sf"/>
</dbReference>
<keyword evidence="9" id="KW-0547">Nucleotide-binding</keyword>
<reference evidence="13 14" key="1">
    <citation type="journal article" date="2008" name="Nature">
        <title>The genome of Laccaria bicolor provides insights into mycorrhizal symbiosis.</title>
        <authorList>
            <person name="Martin F."/>
            <person name="Aerts A."/>
            <person name="Ahren D."/>
            <person name="Brun A."/>
            <person name="Danchin E.G.J."/>
            <person name="Duchaussoy F."/>
            <person name="Gibon J."/>
            <person name="Kohler A."/>
            <person name="Lindquist E."/>
            <person name="Pereda V."/>
            <person name="Salamov A."/>
            <person name="Shapiro H.J."/>
            <person name="Wuyts J."/>
            <person name="Blaudez D."/>
            <person name="Buee M."/>
            <person name="Brokstein P."/>
            <person name="Canbaeck B."/>
            <person name="Cohen D."/>
            <person name="Courty P.E."/>
            <person name="Coutinho P.M."/>
            <person name="Delaruelle C."/>
            <person name="Detter J.C."/>
            <person name="Deveau A."/>
            <person name="DiFazio S."/>
            <person name="Duplessis S."/>
            <person name="Fraissinet-Tachet L."/>
            <person name="Lucic E."/>
            <person name="Frey-Klett P."/>
            <person name="Fourrey C."/>
            <person name="Feussner I."/>
            <person name="Gay G."/>
            <person name="Grimwood J."/>
            <person name="Hoegger P.J."/>
            <person name="Jain P."/>
            <person name="Kilaru S."/>
            <person name="Labbe J."/>
            <person name="Lin Y.C."/>
            <person name="Legue V."/>
            <person name="Le Tacon F."/>
            <person name="Marmeisse R."/>
            <person name="Melayah D."/>
            <person name="Montanini B."/>
            <person name="Muratet M."/>
            <person name="Nehls U."/>
            <person name="Niculita-Hirzel H."/>
            <person name="Oudot-Le Secq M.P."/>
            <person name="Peter M."/>
            <person name="Quesneville H."/>
            <person name="Rajashekar B."/>
            <person name="Reich M."/>
            <person name="Rouhier N."/>
            <person name="Schmutz J."/>
            <person name="Yin T."/>
            <person name="Chalot M."/>
            <person name="Henrissat B."/>
            <person name="Kuees U."/>
            <person name="Lucas S."/>
            <person name="Van de Peer Y."/>
            <person name="Podila G.K."/>
            <person name="Polle A."/>
            <person name="Pukkila P.J."/>
            <person name="Richardson P.M."/>
            <person name="Rouze P."/>
            <person name="Sanders I.R."/>
            <person name="Stajich J.E."/>
            <person name="Tunlid A."/>
            <person name="Tuskan G."/>
            <person name="Grigoriev I.V."/>
        </authorList>
    </citation>
    <scope>NUCLEOTIDE SEQUENCE [LARGE SCALE GENOMIC DNA]</scope>
    <source>
        <strain evidence="14">S238N-H82 / ATCC MYA-4686</strain>
    </source>
</reference>
<accession>B0DAY3</accession>
<dbReference type="UniPathway" id="UPA00276">
    <property type="reaction ID" value="UER00406"/>
</dbReference>
<dbReference type="HOGENOM" id="CLU_048437_3_2_1"/>
<dbReference type="KEGG" id="lbc:LACBIDRAFT_297810"/>
<dbReference type="STRING" id="486041.B0DAY3"/>
<keyword evidence="7" id="KW-0288">FMN</keyword>
<evidence type="ECO:0000256" key="9">
    <source>
        <dbReference type="ARBA" id="ARBA00022741"/>
    </source>
</evidence>
<dbReference type="RefSeq" id="XP_001881181.1">
    <property type="nucleotide sequence ID" value="XM_001881146.1"/>
</dbReference>
<keyword evidence="14" id="KW-1185">Reference proteome</keyword>
<dbReference type="GO" id="GO:0009231">
    <property type="term" value="P:riboflavin biosynthetic process"/>
    <property type="evidence" value="ECO:0007669"/>
    <property type="project" value="InterPro"/>
</dbReference>
<dbReference type="AlphaFoldDB" id="B0DAY3"/>
<comment type="pathway">
    <text evidence="2">Cofactor biosynthesis; FMN biosynthesis; FMN from riboflavin (ATP route): step 1/1.</text>
</comment>
<evidence type="ECO:0000256" key="2">
    <source>
        <dbReference type="ARBA" id="ARBA00005201"/>
    </source>
</evidence>
<gene>
    <name evidence="13" type="ORF">LACBIDRAFT_297810</name>
</gene>
<dbReference type="PANTHER" id="PTHR22749">
    <property type="entry name" value="RIBOFLAVIN KINASE/FMN ADENYLYLTRANSFERASE"/>
    <property type="match status" value="1"/>
</dbReference>
<evidence type="ECO:0000256" key="6">
    <source>
        <dbReference type="ARBA" id="ARBA00022630"/>
    </source>
</evidence>
<dbReference type="GO" id="GO:0008531">
    <property type="term" value="F:riboflavin kinase activity"/>
    <property type="evidence" value="ECO:0007669"/>
    <property type="project" value="UniProtKB-EC"/>
</dbReference>
<evidence type="ECO:0000256" key="10">
    <source>
        <dbReference type="ARBA" id="ARBA00022840"/>
    </source>
</evidence>
<organism evidence="14">
    <name type="scientific">Laccaria bicolor (strain S238N-H82 / ATCC MYA-4686)</name>
    <name type="common">Bicoloured deceiver</name>
    <name type="synonym">Laccaria laccata var. bicolor</name>
    <dbReference type="NCBI Taxonomy" id="486041"/>
    <lineage>
        <taxon>Eukaryota</taxon>
        <taxon>Fungi</taxon>
        <taxon>Dikarya</taxon>
        <taxon>Basidiomycota</taxon>
        <taxon>Agaricomycotina</taxon>
        <taxon>Agaricomycetes</taxon>
        <taxon>Agaricomycetidae</taxon>
        <taxon>Agaricales</taxon>
        <taxon>Agaricineae</taxon>
        <taxon>Hydnangiaceae</taxon>
        <taxon>Laccaria</taxon>
    </lineage>
</organism>
<dbReference type="OrthoDB" id="276388at2759"/>